<proteinExistence type="inferred from homology"/>
<evidence type="ECO:0000259" key="3">
    <source>
        <dbReference type="Pfam" id="PF13472"/>
    </source>
</evidence>
<dbReference type="Gene3D" id="3.40.50.1110">
    <property type="entry name" value="SGNH hydrolase"/>
    <property type="match status" value="1"/>
</dbReference>
<dbReference type="InterPro" id="IPR037459">
    <property type="entry name" value="RhgT-like"/>
</dbReference>
<comment type="caution">
    <text evidence="4">The sequence shown here is derived from an EMBL/GenBank/DDBJ whole genome shotgun (WGS) entry which is preliminary data.</text>
</comment>
<protein>
    <recommendedName>
        <fullName evidence="3">SGNH hydrolase-type esterase domain-containing protein</fullName>
    </recommendedName>
</protein>
<dbReference type="InterPro" id="IPR013830">
    <property type="entry name" value="SGNH_hydro"/>
</dbReference>
<keyword evidence="2" id="KW-0378">Hydrolase</keyword>
<dbReference type="Proteomes" id="UP000824109">
    <property type="component" value="Unassembled WGS sequence"/>
</dbReference>
<dbReference type="PANTHER" id="PTHR43695:SF1">
    <property type="entry name" value="RHAMNOGALACTURONAN ACETYLESTERASE"/>
    <property type="match status" value="1"/>
</dbReference>
<comment type="similarity">
    <text evidence="1">Belongs to the 'GDSL' lipolytic enzyme family.</text>
</comment>
<gene>
    <name evidence="4" type="ORF">IAA61_07135</name>
</gene>
<reference evidence="4" key="2">
    <citation type="journal article" date="2021" name="PeerJ">
        <title>Extensive microbial diversity within the chicken gut microbiome revealed by metagenomics and culture.</title>
        <authorList>
            <person name="Gilroy R."/>
            <person name="Ravi A."/>
            <person name="Getino M."/>
            <person name="Pursley I."/>
            <person name="Horton D.L."/>
            <person name="Alikhan N.F."/>
            <person name="Baker D."/>
            <person name="Gharbi K."/>
            <person name="Hall N."/>
            <person name="Watson M."/>
            <person name="Adriaenssens E.M."/>
            <person name="Foster-Nyarko E."/>
            <person name="Jarju S."/>
            <person name="Secka A."/>
            <person name="Antonio M."/>
            <person name="Oren A."/>
            <person name="Chaudhuri R.R."/>
            <person name="La Ragione R."/>
            <person name="Hildebrand F."/>
            <person name="Pallen M.J."/>
        </authorList>
    </citation>
    <scope>NUCLEOTIDE SEQUENCE</scope>
    <source>
        <strain evidence="4">USAMLcec3-3695</strain>
    </source>
</reference>
<feature type="domain" description="SGNH hydrolase-type esterase" evidence="3">
    <location>
        <begin position="108"/>
        <end position="261"/>
    </location>
</feature>
<dbReference type="AlphaFoldDB" id="A0A9D1MC49"/>
<sequence length="366" mass="39816">MNSYMEEPLEIVLAAPEGNYEVTVDIKAHEDTSFCIFAQHRSFAARDEYIKSGETRSFTFVVNVCGRNFYGDKYRDAEGIKIQVVCDGSVTATAAASPVEVPTVYICGDSTVTDQPAEYPYIPSETFCGWGQAFPMLTRNTVAVSNHAQSGSCTAEFMEANLKAFEDKIKPGDFMVIEFGHNDQKKPELSAEGGYSKNVGALIDLAKAKGAVPIVCSPINRIIFEPDGHLKNLLGGYRNAAKETAERGGAAFIDMWSMTTDYMETAGPVKSWQFFRCKGEERDYTHTNDIGGTLIAKMFASAMTECDGPLSAHIDETRIGFERVISDPGDSADNSDIIAHSKSIGLVNVPDDLDADITGLQIGGKK</sequence>
<evidence type="ECO:0000313" key="4">
    <source>
        <dbReference type="EMBL" id="HIU57572.1"/>
    </source>
</evidence>
<dbReference type="Pfam" id="PF13472">
    <property type="entry name" value="Lipase_GDSL_2"/>
    <property type="match status" value="1"/>
</dbReference>
<evidence type="ECO:0000313" key="5">
    <source>
        <dbReference type="Proteomes" id="UP000824109"/>
    </source>
</evidence>
<dbReference type="SUPFAM" id="SSF52266">
    <property type="entry name" value="SGNH hydrolase"/>
    <property type="match status" value="1"/>
</dbReference>
<accession>A0A9D1MC49</accession>
<evidence type="ECO:0000256" key="2">
    <source>
        <dbReference type="ARBA" id="ARBA00022801"/>
    </source>
</evidence>
<organism evidence="4 5">
    <name type="scientific">Candidatus Ornithomonoglobus merdipullorum</name>
    <dbReference type="NCBI Taxonomy" id="2840895"/>
    <lineage>
        <taxon>Bacteria</taxon>
        <taxon>Bacillati</taxon>
        <taxon>Bacillota</taxon>
        <taxon>Clostridia</taxon>
        <taxon>Candidatus Ornithomonoglobus</taxon>
    </lineage>
</organism>
<dbReference type="InterPro" id="IPR036514">
    <property type="entry name" value="SGNH_hydro_sf"/>
</dbReference>
<name>A0A9D1MC49_9FIRM</name>
<reference evidence="4" key="1">
    <citation type="submission" date="2020-10" db="EMBL/GenBank/DDBJ databases">
        <authorList>
            <person name="Gilroy R."/>
        </authorList>
    </citation>
    <scope>NUCLEOTIDE SEQUENCE</scope>
    <source>
        <strain evidence="4">USAMLcec3-3695</strain>
    </source>
</reference>
<dbReference type="GO" id="GO:0016787">
    <property type="term" value="F:hydrolase activity"/>
    <property type="evidence" value="ECO:0007669"/>
    <property type="project" value="UniProtKB-KW"/>
</dbReference>
<evidence type="ECO:0000256" key="1">
    <source>
        <dbReference type="ARBA" id="ARBA00008668"/>
    </source>
</evidence>
<dbReference type="EMBL" id="DVNB01000075">
    <property type="protein sequence ID" value="HIU57572.1"/>
    <property type="molecule type" value="Genomic_DNA"/>
</dbReference>
<dbReference type="PANTHER" id="PTHR43695">
    <property type="entry name" value="PUTATIVE (AFU_ORTHOLOGUE AFUA_2G17250)-RELATED"/>
    <property type="match status" value="1"/>
</dbReference>